<dbReference type="Proteomes" id="UP000582659">
    <property type="component" value="Unassembled WGS sequence"/>
</dbReference>
<evidence type="ECO:0000313" key="1">
    <source>
        <dbReference type="EMBL" id="CAD5216992.1"/>
    </source>
</evidence>
<gene>
    <name evidence="1" type="ORF">BXYJ_LOCUS4812</name>
</gene>
<dbReference type="EMBL" id="CAJFDI010000002">
    <property type="protein sequence ID" value="CAD5216992.1"/>
    <property type="molecule type" value="Genomic_DNA"/>
</dbReference>
<sequence length="282" mass="31310">MINEKGSLPISSFSNASLLQSSLNTLALGLQKAMLLDAIIVLFAALSFCVSNKTEVTGIPLCLLKCKDDHMMKMDSEWSMDFAFPLLSLLRSNGSEEAAYHRANEICYHNNMLGNCISSCEESLEKKILRLGLKPWDDICHSLRTLRTQFGCWKFHIESLSLSCYMESQRLRISMRKLAEGGAFEEVGAVCGEMTILSKCVLEEYGKACGKVTTKLLAKLFRSSHEVIREMLGIKWSRLPSPCNETLIFGPMAAKYMSASPSAATSALLIASFLLTSYIIHH</sequence>
<accession>A0A7I8WXI3</accession>
<dbReference type="AlphaFoldDB" id="A0A7I8WXI3"/>
<protein>
    <submittedName>
        <fullName evidence="1">(pine wood nematode) hypothetical protein</fullName>
    </submittedName>
</protein>
<organism evidence="1 2">
    <name type="scientific">Bursaphelenchus xylophilus</name>
    <name type="common">Pinewood nematode worm</name>
    <name type="synonym">Aphelenchoides xylophilus</name>
    <dbReference type="NCBI Taxonomy" id="6326"/>
    <lineage>
        <taxon>Eukaryota</taxon>
        <taxon>Metazoa</taxon>
        <taxon>Ecdysozoa</taxon>
        <taxon>Nematoda</taxon>
        <taxon>Chromadorea</taxon>
        <taxon>Rhabditida</taxon>
        <taxon>Tylenchina</taxon>
        <taxon>Tylenchomorpha</taxon>
        <taxon>Aphelenchoidea</taxon>
        <taxon>Aphelenchoididae</taxon>
        <taxon>Bursaphelenchus</taxon>
    </lineage>
</organism>
<proteinExistence type="predicted"/>
<dbReference type="OrthoDB" id="5790531at2759"/>
<keyword evidence="2" id="KW-1185">Reference proteome</keyword>
<evidence type="ECO:0000313" key="2">
    <source>
        <dbReference type="Proteomes" id="UP000659654"/>
    </source>
</evidence>
<comment type="caution">
    <text evidence="1">The sequence shown here is derived from an EMBL/GenBank/DDBJ whole genome shotgun (WGS) entry which is preliminary data.</text>
</comment>
<reference evidence="1" key="1">
    <citation type="submission" date="2020-09" db="EMBL/GenBank/DDBJ databases">
        <authorList>
            <person name="Kikuchi T."/>
        </authorList>
    </citation>
    <scope>NUCLEOTIDE SEQUENCE</scope>
    <source>
        <strain evidence="1">Ka4C1</strain>
    </source>
</reference>
<name>A0A7I8WXI3_BURXY</name>
<dbReference type="EMBL" id="CAJFCV020000002">
    <property type="protein sequence ID" value="CAG9100352.1"/>
    <property type="molecule type" value="Genomic_DNA"/>
</dbReference>
<dbReference type="Proteomes" id="UP000659654">
    <property type="component" value="Unassembled WGS sequence"/>
</dbReference>